<organism evidence="1 2">
    <name type="scientific">Candidatus Doudnabacteria bacterium CG10_big_fil_rev_8_21_14_0_10_42_18</name>
    <dbReference type="NCBI Taxonomy" id="1974552"/>
    <lineage>
        <taxon>Bacteria</taxon>
        <taxon>Candidatus Doudnaibacteriota</taxon>
    </lineage>
</organism>
<protein>
    <submittedName>
        <fullName evidence="1">Uncharacterized protein</fullName>
    </submittedName>
</protein>
<proteinExistence type="predicted"/>
<evidence type="ECO:0000313" key="2">
    <source>
        <dbReference type="Proteomes" id="UP000230922"/>
    </source>
</evidence>
<comment type="caution">
    <text evidence="1">The sequence shown here is derived from an EMBL/GenBank/DDBJ whole genome shotgun (WGS) entry which is preliminary data.</text>
</comment>
<dbReference type="AlphaFoldDB" id="A0A2H0VC23"/>
<reference evidence="2" key="1">
    <citation type="submission" date="2017-09" db="EMBL/GenBank/DDBJ databases">
        <title>Depth-based differentiation of microbial function through sediment-hosted aquifers and enrichment of novel symbionts in the deep terrestrial subsurface.</title>
        <authorList>
            <person name="Probst A.J."/>
            <person name="Ladd B."/>
            <person name="Jarett J.K."/>
            <person name="Geller-Mcgrath D.E."/>
            <person name="Sieber C.M.K."/>
            <person name="Emerson J.B."/>
            <person name="Anantharaman K."/>
            <person name="Thomas B.C."/>
            <person name="Malmstrom R."/>
            <person name="Stieglmeier M."/>
            <person name="Klingl A."/>
            <person name="Woyke T."/>
            <person name="Ryan C.M."/>
            <person name="Banfield J.F."/>
        </authorList>
    </citation>
    <scope>NUCLEOTIDE SEQUENCE [LARGE SCALE GENOMIC DNA]</scope>
</reference>
<evidence type="ECO:0000313" key="1">
    <source>
        <dbReference type="EMBL" id="PIR96644.1"/>
    </source>
</evidence>
<dbReference type="Proteomes" id="UP000230922">
    <property type="component" value="Unassembled WGS sequence"/>
</dbReference>
<gene>
    <name evidence="1" type="ORF">COT92_00105</name>
</gene>
<name>A0A2H0VC23_9BACT</name>
<accession>A0A2H0VC23</accession>
<dbReference type="EMBL" id="PFAK01000001">
    <property type="protein sequence ID" value="PIR96644.1"/>
    <property type="molecule type" value="Genomic_DNA"/>
</dbReference>
<sequence>MSETADCKHHRYKKEQAEQKWTGHTTVWILAQRTCLDCGYSREDWEFGDHECHPRMFPDEVNFFAGEDMLEEKEAVHQLA</sequence>